<reference evidence="2" key="3">
    <citation type="submission" date="2018-08" db="UniProtKB">
        <authorList>
            <consortium name="EnsemblPlants"/>
        </authorList>
    </citation>
    <scope>IDENTIFICATION</scope>
    <source>
        <strain evidence="2">cv. Bd21</strain>
    </source>
</reference>
<accession>A0A2K2CPH1</accession>
<dbReference type="Proteomes" id="UP000008810">
    <property type="component" value="Chromosome 4"/>
</dbReference>
<reference evidence="1 2" key="1">
    <citation type="journal article" date="2010" name="Nature">
        <title>Genome sequencing and analysis of the model grass Brachypodium distachyon.</title>
        <authorList>
            <consortium name="International Brachypodium Initiative"/>
        </authorList>
    </citation>
    <scope>NUCLEOTIDE SEQUENCE [LARGE SCALE GENOMIC DNA]</scope>
    <source>
        <strain evidence="1 2">Bd21</strain>
    </source>
</reference>
<dbReference type="InParanoid" id="A0A2K2CPH1"/>
<evidence type="ECO:0000313" key="2">
    <source>
        <dbReference type="EnsemblPlants" id="PNT63909"/>
    </source>
</evidence>
<organism evidence="1">
    <name type="scientific">Brachypodium distachyon</name>
    <name type="common">Purple false brome</name>
    <name type="synonym">Trachynia distachya</name>
    <dbReference type="NCBI Taxonomy" id="15368"/>
    <lineage>
        <taxon>Eukaryota</taxon>
        <taxon>Viridiplantae</taxon>
        <taxon>Streptophyta</taxon>
        <taxon>Embryophyta</taxon>
        <taxon>Tracheophyta</taxon>
        <taxon>Spermatophyta</taxon>
        <taxon>Magnoliopsida</taxon>
        <taxon>Liliopsida</taxon>
        <taxon>Poales</taxon>
        <taxon>Poaceae</taxon>
        <taxon>BOP clade</taxon>
        <taxon>Pooideae</taxon>
        <taxon>Stipodae</taxon>
        <taxon>Brachypodieae</taxon>
        <taxon>Brachypodium</taxon>
    </lineage>
</organism>
<reference evidence="1" key="2">
    <citation type="submission" date="2017-06" db="EMBL/GenBank/DDBJ databases">
        <title>WGS assembly of Brachypodium distachyon.</title>
        <authorList>
            <consortium name="The International Brachypodium Initiative"/>
            <person name="Lucas S."/>
            <person name="Harmon-Smith M."/>
            <person name="Lail K."/>
            <person name="Tice H."/>
            <person name="Grimwood J."/>
            <person name="Bruce D."/>
            <person name="Barry K."/>
            <person name="Shu S."/>
            <person name="Lindquist E."/>
            <person name="Wang M."/>
            <person name="Pitluck S."/>
            <person name="Vogel J.P."/>
            <person name="Garvin D.F."/>
            <person name="Mockler T.C."/>
            <person name="Schmutz J."/>
            <person name="Rokhsar D."/>
            <person name="Bevan M.W."/>
        </authorList>
    </citation>
    <scope>NUCLEOTIDE SEQUENCE</scope>
    <source>
        <strain evidence="1">Bd21</strain>
    </source>
</reference>
<dbReference type="EMBL" id="CM000883">
    <property type="protein sequence ID" value="PNT63909.1"/>
    <property type="molecule type" value="Genomic_DNA"/>
</dbReference>
<proteinExistence type="predicted"/>
<keyword evidence="3" id="KW-1185">Reference proteome</keyword>
<dbReference type="Gramene" id="PNT63909">
    <property type="protein sequence ID" value="PNT63909"/>
    <property type="gene ID" value="BRADI_4g22175v3"/>
</dbReference>
<dbReference type="AlphaFoldDB" id="A0A2K2CPH1"/>
<evidence type="ECO:0000313" key="3">
    <source>
        <dbReference type="Proteomes" id="UP000008810"/>
    </source>
</evidence>
<protein>
    <submittedName>
        <fullName evidence="1 2">Uncharacterized protein</fullName>
    </submittedName>
</protein>
<gene>
    <name evidence="1" type="ORF">BRADI_4g22175v3</name>
</gene>
<sequence length="257" mass="27790">MRHCPSGGPPMARADTVPAALREATAIQASGSSHRRPIRRGATGAHEPVEAAVGAHDGAAGPQCSRLSHMDAANTHELVVATKSGGGTSEIRIGWGHLNYDCCHRLPPHVASLPYDCLIFTLARNVHLRRIRRLSSQPLLGFVPAPLPSTHLCRPTPPSDPTASIPFTPFSFTPSLMTPSSRLCSKMSLPPRCSPSPRENCCRIRPPRSSSRPHLSSLPPCQRHGNAPPSIFLRHTSRLSSPFPESARFFSRPLVKL</sequence>
<name>A0A2K2CPH1_BRADI</name>
<evidence type="ECO:0000313" key="1">
    <source>
        <dbReference type="EMBL" id="PNT63909.1"/>
    </source>
</evidence>
<dbReference type="EnsemblPlants" id="PNT63909">
    <property type="protein sequence ID" value="PNT63909"/>
    <property type="gene ID" value="BRADI_4g22175v3"/>
</dbReference>